<feature type="non-terminal residue" evidence="1">
    <location>
        <position position="118"/>
    </location>
</feature>
<reference evidence="1 2" key="1">
    <citation type="journal article" date="2015" name="Fungal Genet. Biol.">
        <title>Evolution of novel wood decay mechanisms in Agaricales revealed by the genome sequences of Fistulina hepatica and Cylindrobasidium torrendii.</title>
        <authorList>
            <person name="Floudas D."/>
            <person name="Held B.W."/>
            <person name="Riley R."/>
            <person name="Nagy L.G."/>
            <person name="Koehler G."/>
            <person name="Ransdell A.S."/>
            <person name="Younus H."/>
            <person name="Chow J."/>
            <person name="Chiniquy J."/>
            <person name="Lipzen A."/>
            <person name="Tritt A."/>
            <person name="Sun H."/>
            <person name="Haridas S."/>
            <person name="LaButti K."/>
            <person name="Ohm R.A."/>
            <person name="Kues U."/>
            <person name="Blanchette R.A."/>
            <person name="Grigoriev I.V."/>
            <person name="Minto R.E."/>
            <person name="Hibbett D.S."/>
        </authorList>
    </citation>
    <scope>NUCLEOTIDE SEQUENCE [LARGE SCALE GENOMIC DNA]</scope>
    <source>
        <strain evidence="1 2">FP15055 ss-10</strain>
    </source>
</reference>
<feature type="non-terminal residue" evidence="1">
    <location>
        <position position="1"/>
    </location>
</feature>
<dbReference type="AlphaFoldDB" id="A0A0D7AZH7"/>
<dbReference type="Proteomes" id="UP000054007">
    <property type="component" value="Unassembled WGS sequence"/>
</dbReference>
<gene>
    <name evidence="1" type="ORF">CYLTODRAFT_338506</name>
</gene>
<proteinExistence type="predicted"/>
<protein>
    <submittedName>
        <fullName evidence="1">Uncharacterized protein</fullName>
    </submittedName>
</protein>
<sequence length="118" mass="12873">HGGTMAQIGLSMGARHKPQLDYGKSFLKPSTPDDERERQDIELIGALSIFWAMLHANMPTEIMADVTARINDTLLPYPPMATAHVKPGAGYTIHLGGTEYTFPLANRCPPEGYATVGY</sequence>
<keyword evidence="2" id="KW-1185">Reference proteome</keyword>
<dbReference type="STRING" id="1314674.A0A0D7AZH7"/>
<evidence type="ECO:0000313" key="1">
    <source>
        <dbReference type="EMBL" id="KIY62671.1"/>
    </source>
</evidence>
<dbReference type="OrthoDB" id="2684108at2759"/>
<dbReference type="EMBL" id="KN880758">
    <property type="protein sequence ID" value="KIY62671.1"/>
    <property type="molecule type" value="Genomic_DNA"/>
</dbReference>
<organism evidence="1 2">
    <name type="scientific">Cylindrobasidium torrendii FP15055 ss-10</name>
    <dbReference type="NCBI Taxonomy" id="1314674"/>
    <lineage>
        <taxon>Eukaryota</taxon>
        <taxon>Fungi</taxon>
        <taxon>Dikarya</taxon>
        <taxon>Basidiomycota</taxon>
        <taxon>Agaricomycotina</taxon>
        <taxon>Agaricomycetes</taxon>
        <taxon>Agaricomycetidae</taxon>
        <taxon>Agaricales</taxon>
        <taxon>Marasmiineae</taxon>
        <taxon>Physalacriaceae</taxon>
        <taxon>Cylindrobasidium</taxon>
    </lineage>
</organism>
<accession>A0A0D7AZH7</accession>
<evidence type="ECO:0000313" key="2">
    <source>
        <dbReference type="Proteomes" id="UP000054007"/>
    </source>
</evidence>
<name>A0A0D7AZH7_9AGAR</name>